<comment type="caution">
    <text evidence="1">The sequence shown here is derived from an EMBL/GenBank/DDBJ whole genome shotgun (WGS) entry which is preliminary data.</text>
</comment>
<name>A0A5M9NYY3_9VIBR</name>
<evidence type="ECO:0000313" key="2">
    <source>
        <dbReference type="Proteomes" id="UP000322521"/>
    </source>
</evidence>
<proteinExistence type="predicted"/>
<accession>A0A5M9NYY3</accession>
<sequence length="126" mass="14160">MKLDPPRHDGMKNTDPLTLIDSASTHQALVNLKDALNKALFQSELALQSSLEANQTLIDPYPVIPLRILTEGIRAANYHHTGYTADMFLSPYADESPTVYYRLCVHTKQLLSDIEKYIEQSSPMAK</sequence>
<dbReference type="RefSeq" id="WP_086714936.1">
    <property type="nucleotide sequence ID" value="NZ_MVJE01000026.1"/>
</dbReference>
<dbReference type="EMBL" id="VXJS01000007">
    <property type="protein sequence ID" value="KAA8675665.1"/>
    <property type="molecule type" value="Genomic_DNA"/>
</dbReference>
<reference evidence="1 2" key="1">
    <citation type="submission" date="2019-09" db="EMBL/GenBank/DDBJ databases">
        <title>Draft genome sequence of various Type strains from the CCUG.</title>
        <authorList>
            <person name="Pineiro-Iglesias B."/>
            <person name="Tunovic T."/>
            <person name="Unosson C."/>
            <person name="Inganas E."/>
            <person name="Ohlen M."/>
            <person name="Cardew S."/>
            <person name="Jensie-Markopoulos S."/>
            <person name="Salva-Serra F."/>
            <person name="Jaen-Luchoro D."/>
            <person name="Karlsson R."/>
            <person name="Svensson-Stadler L."/>
            <person name="Chun J."/>
            <person name="Moore E."/>
        </authorList>
    </citation>
    <scope>NUCLEOTIDE SEQUENCE [LARGE SCALE GENOMIC DNA]</scope>
    <source>
        <strain evidence="1 2">CCUG 56969T</strain>
    </source>
</reference>
<keyword evidence="2" id="KW-1185">Reference proteome</keyword>
<protein>
    <submittedName>
        <fullName evidence="1">Uncharacterized protein</fullName>
    </submittedName>
</protein>
<dbReference type="Proteomes" id="UP000322521">
    <property type="component" value="Unassembled WGS sequence"/>
</dbReference>
<organism evidence="1 2">
    <name type="scientific">Vibrio gigantis</name>
    <dbReference type="NCBI Taxonomy" id="296199"/>
    <lineage>
        <taxon>Bacteria</taxon>
        <taxon>Pseudomonadati</taxon>
        <taxon>Pseudomonadota</taxon>
        <taxon>Gammaproteobacteria</taxon>
        <taxon>Vibrionales</taxon>
        <taxon>Vibrionaceae</taxon>
        <taxon>Vibrio</taxon>
    </lineage>
</organism>
<evidence type="ECO:0000313" key="1">
    <source>
        <dbReference type="EMBL" id="KAA8675665.1"/>
    </source>
</evidence>
<dbReference type="AlphaFoldDB" id="A0A5M9NYY3"/>
<gene>
    <name evidence="1" type="ORF">F4W18_13665</name>
</gene>